<dbReference type="PRINTS" id="PR00371">
    <property type="entry name" value="FPNCR"/>
</dbReference>
<organism evidence="12 13">
    <name type="scientific">Amanita muscaria (strain Koide BX008)</name>
    <dbReference type="NCBI Taxonomy" id="946122"/>
    <lineage>
        <taxon>Eukaryota</taxon>
        <taxon>Fungi</taxon>
        <taxon>Dikarya</taxon>
        <taxon>Basidiomycota</taxon>
        <taxon>Agaricomycotina</taxon>
        <taxon>Agaricomycetes</taxon>
        <taxon>Agaricomycetidae</taxon>
        <taxon>Agaricales</taxon>
        <taxon>Pluteineae</taxon>
        <taxon>Amanitaceae</taxon>
        <taxon>Amanita</taxon>
    </lineage>
</organism>
<accession>A0A0C2SYL7</accession>
<dbReference type="Pfam" id="PF00667">
    <property type="entry name" value="FAD_binding_1"/>
    <property type="match status" value="1"/>
</dbReference>
<gene>
    <name evidence="9" type="primary">TAH18</name>
    <name evidence="12" type="ORF">M378DRAFT_188018</name>
</gene>
<dbReference type="Pfam" id="PF00175">
    <property type="entry name" value="NAD_binding_1"/>
    <property type="match status" value="1"/>
</dbReference>
<dbReference type="PROSITE" id="PS51384">
    <property type="entry name" value="FAD_FR"/>
    <property type="match status" value="1"/>
</dbReference>
<feature type="binding site" evidence="9">
    <location>
        <begin position="355"/>
        <end position="358"/>
    </location>
    <ligand>
        <name>FAD</name>
        <dbReference type="ChEBI" id="CHEBI:57692"/>
    </ligand>
</feature>
<dbReference type="SUPFAM" id="SSF52218">
    <property type="entry name" value="Flavoproteins"/>
    <property type="match status" value="1"/>
</dbReference>
<feature type="binding site" evidence="9">
    <location>
        <position position="569"/>
    </location>
    <ligand>
        <name>FAD</name>
        <dbReference type="ChEBI" id="CHEBI:57692"/>
    </ligand>
</feature>
<dbReference type="InParanoid" id="A0A0C2SYL7"/>
<dbReference type="Pfam" id="PF00258">
    <property type="entry name" value="Flavodoxin_1"/>
    <property type="match status" value="1"/>
</dbReference>
<dbReference type="InterPro" id="IPR001709">
    <property type="entry name" value="Flavoprot_Pyr_Nucl_cyt_Rdtase"/>
</dbReference>
<comment type="catalytic activity">
    <reaction evidence="9">
        <text>2 oxidized [2Fe-2S]-[protein] + NADPH = 2 reduced [2Fe-2S]-[protein] + NADP(+) + H(+)</text>
        <dbReference type="Rhea" id="RHEA:67716"/>
        <dbReference type="Rhea" id="RHEA-COMP:17327"/>
        <dbReference type="Rhea" id="RHEA-COMP:17328"/>
        <dbReference type="ChEBI" id="CHEBI:15378"/>
        <dbReference type="ChEBI" id="CHEBI:33737"/>
        <dbReference type="ChEBI" id="CHEBI:33738"/>
        <dbReference type="ChEBI" id="CHEBI:57783"/>
        <dbReference type="ChEBI" id="CHEBI:58349"/>
    </reaction>
</comment>
<evidence type="ECO:0000256" key="4">
    <source>
        <dbReference type="ARBA" id="ARBA00022630"/>
    </source>
</evidence>
<evidence type="ECO:0000256" key="3">
    <source>
        <dbReference type="ARBA" id="ARBA00022490"/>
    </source>
</evidence>
<feature type="binding site" evidence="9">
    <location>
        <position position="430"/>
    </location>
    <ligand>
        <name>NADP(+)</name>
        <dbReference type="ChEBI" id="CHEBI:58349"/>
    </ligand>
</feature>
<keyword evidence="7 9" id="KW-0521">NADP</keyword>
<dbReference type="PANTHER" id="PTHR19384">
    <property type="entry name" value="NITRIC OXIDE SYNTHASE-RELATED"/>
    <property type="match status" value="1"/>
</dbReference>
<dbReference type="GO" id="GO:0010181">
    <property type="term" value="F:FMN binding"/>
    <property type="evidence" value="ECO:0007669"/>
    <property type="project" value="UniProtKB-UniRule"/>
</dbReference>
<feature type="binding site" evidence="9">
    <location>
        <begin position="389"/>
        <end position="392"/>
    </location>
    <ligand>
        <name>FAD</name>
        <dbReference type="ChEBI" id="CHEBI:57692"/>
    </ligand>
</feature>
<dbReference type="Proteomes" id="UP000054549">
    <property type="component" value="Unassembled WGS sequence"/>
</dbReference>
<dbReference type="HOGENOM" id="CLU_001570_17_6_1"/>
<dbReference type="InterPro" id="IPR023173">
    <property type="entry name" value="NADPH_Cyt_P450_Rdtase_alpha"/>
</dbReference>
<dbReference type="SUPFAM" id="SSF52343">
    <property type="entry name" value="Ferredoxin reductase-like, C-terminal NADP-linked domain"/>
    <property type="match status" value="1"/>
</dbReference>
<comment type="caution">
    <text evidence="9">Lacks conserved residue(s) required for the propagation of feature annotation.</text>
</comment>
<dbReference type="EC" id="1.18.1.-" evidence="9"/>
<evidence type="ECO:0000256" key="2">
    <source>
        <dbReference type="ARBA" id="ARBA00001974"/>
    </source>
</evidence>
<proteinExistence type="inferred from homology"/>
<dbReference type="GO" id="GO:0050661">
    <property type="term" value="F:NADP binding"/>
    <property type="evidence" value="ECO:0007669"/>
    <property type="project" value="UniProtKB-UniRule"/>
</dbReference>
<comment type="cofactor">
    <cofactor evidence="2 9">
        <name>FAD</name>
        <dbReference type="ChEBI" id="CHEBI:57692"/>
    </cofactor>
</comment>
<sequence length="570" mass="64532">MSESRTLLILFATETGNAQDVSDTIARQCRRISFHARVISIDAYPLADLVAEELVLFVISTTGSGQEPRSMTPSWNMLLRSDLPNNLFEDMTFAVFGLGDTAYEKFCWPAKKLCRRLLTLGATELCERGEGDDQHLLGIDGGLLPWIDTLLEALLRHSPLPLGKAEVPLPSIPPPRVKLVPAEGANDDHAEPLRHLDNYHSATVRHNERITARDWYQDVRHLELDFDDAIQYSPGDVAVIHPTPNPKDVDSFLENNQTLPPNLPRTATIRELFTRYVDFSAVPRRGFFQYLRYFSTDDVETEKLNEFLSPGEGADELYEYCYRVKRTIKEILIDFHHVKIPKCYIFDAFPSLRPRQFSIASSVKVHPGQIQLCIAIVKYRTQLRLPRRGVCTTYISELKPGDKLFVGIQKGFFQLPTQKDTPIICVGPGTGVAPIRSLIEQRIHDGSTANVLYFGSRSASKDQHYGPEWKAYAETQKLTYRTAFSRDVPEGTKRIYVQDVIQQDAEDIWKLVDQAGAWVYISGSSNKMPTAVKSAIQDAVERFGGYTPEDAVRYVERMGQEGRLIEECWS</sequence>
<feature type="binding site" evidence="9">
    <location>
        <begin position="494"/>
        <end position="498"/>
    </location>
    <ligand>
        <name>NADP(+)</name>
        <dbReference type="ChEBI" id="CHEBI:58349"/>
    </ligand>
</feature>
<dbReference type="SUPFAM" id="SSF63380">
    <property type="entry name" value="Riboflavin synthase domain-like"/>
    <property type="match status" value="1"/>
</dbReference>
<evidence type="ECO:0000313" key="12">
    <source>
        <dbReference type="EMBL" id="KIL59244.1"/>
    </source>
</evidence>
<dbReference type="InterPro" id="IPR028879">
    <property type="entry name" value="NDOR1"/>
</dbReference>
<dbReference type="GO" id="GO:0160246">
    <property type="term" value="F:NADPH-iron-sulfur [2Fe-2S] protein oxidoreductase activity"/>
    <property type="evidence" value="ECO:0007669"/>
    <property type="project" value="InterPro"/>
</dbReference>
<dbReference type="GO" id="GO:0005829">
    <property type="term" value="C:cytosol"/>
    <property type="evidence" value="ECO:0007669"/>
    <property type="project" value="TreeGrafter"/>
</dbReference>
<comment type="similarity">
    <text evidence="9">In the N-terminal section; belongs to the flavodoxin family.</text>
</comment>
<dbReference type="Gene3D" id="3.40.50.80">
    <property type="entry name" value="Nucleotide-binding domain of ferredoxin-NADP reductase (FNR) module"/>
    <property type="match status" value="1"/>
</dbReference>
<evidence type="ECO:0000256" key="8">
    <source>
        <dbReference type="ARBA" id="ARBA00023002"/>
    </source>
</evidence>
<dbReference type="AlphaFoldDB" id="A0A0C2SYL7"/>
<keyword evidence="9" id="KW-0496">Mitochondrion</keyword>
<name>A0A0C2SYL7_AMAMK</name>
<dbReference type="InterPro" id="IPR001094">
    <property type="entry name" value="Flavdoxin-like"/>
</dbReference>
<comment type="function">
    <text evidence="9">NADPH-dependent reductase which is a central component of the cytosolic iron-sulfur (Fe-S) protein assembly (CIA) machinery. Transfers electrons from NADPH via its FAD and FMN prosthetic groups to the [2Fe-2S] cluster of DRE2, another key component of the CIA machinery. In turn, this reduced cluster provides electrons for assembly of cytosolic iron-sulfur cluster proteins. Positively controls H(2)O(2)-induced cell death.</text>
</comment>
<dbReference type="Gene3D" id="1.20.990.10">
    <property type="entry name" value="NADPH-cytochrome p450 Reductase, Chain A, domain 3"/>
    <property type="match status" value="1"/>
</dbReference>
<comment type="subcellular location">
    <subcellularLocation>
        <location evidence="9">Cytoplasm</location>
    </subcellularLocation>
    <subcellularLocation>
        <location evidence="9">Mitochondrion</location>
    </subcellularLocation>
    <text evidence="9">Relocalizes to mitochondria after H(2)O(2) exposure.</text>
</comment>
<comment type="similarity">
    <text evidence="9">Belongs to the NADPH-dependent diflavin oxidoreductase NDOR1 family.</text>
</comment>
<dbReference type="PROSITE" id="PS50902">
    <property type="entry name" value="FLAVODOXIN_LIKE"/>
    <property type="match status" value="1"/>
</dbReference>
<dbReference type="InterPro" id="IPR017927">
    <property type="entry name" value="FAD-bd_FR_type"/>
</dbReference>
<protein>
    <recommendedName>
        <fullName evidence="9">NADPH-dependent diflavin oxidoreductase 1</fullName>
        <ecNumber evidence="9">1.18.1.-</ecNumber>
    </recommendedName>
    <alternativeName>
        <fullName evidence="9">NADPH-dependent FMN and FAD-containing oxidoreductase</fullName>
    </alternativeName>
</protein>
<keyword evidence="8 9" id="KW-0560">Oxidoreductase</keyword>
<feature type="binding site" evidence="9">
    <location>
        <position position="133"/>
    </location>
    <ligand>
        <name>FMN</name>
        <dbReference type="ChEBI" id="CHEBI:58210"/>
    </ligand>
</feature>
<dbReference type="PANTHER" id="PTHR19384:SF10">
    <property type="entry name" value="NADPH-DEPENDENT DIFLAVIN OXIDOREDUCTASE 1"/>
    <property type="match status" value="1"/>
</dbReference>
<dbReference type="InterPro" id="IPR017938">
    <property type="entry name" value="Riboflavin_synthase-like_b-brl"/>
</dbReference>
<evidence type="ECO:0000256" key="1">
    <source>
        <dbReference type="ARBA" id="ARBA00001917"/>
    </source>
</evidence>
<comment type="cofactor">
    <cofactor evidence="1 9">
        <name>FMN</name>
        <dbReference type="ChEBI" id="CHEBI:58210"/>
    </cofactor>
</comment>
<dbReference type="InterPro" id="IPR008254">
    <property type="entry name" value="Flavodoxin/NO_synth"/>
</dbReference>
<dbReference type="Gene3D" id="2.40.30.10">
    <property type="entry name" value="Translation factors"/>
    <property type="match status" value="2"/>
</dbReference>
<comment type="subunit">
    <text evidence="9">Interacts with DRE2; as part of the cytosolic iron-sulfur (Fe-S) protein assembly (CIA) machinery.</text>
</comment>
<keyword evidence="3 9" id="KW-0963">Cytoplasm</keyword>
<dbReference type="HAMAP" id="MF_03178">
    <property type="entry name" value="NDOR1"/>
    <property type="match status" value="1"/>
</dbReference>
<dbReference type="InterPro" id="IPR039261">
    <property type="entry name" value="FNR_nucleotide-bd"/>
</dbReference>
<comment type="similarity">
    <text evidence="9">In the C-terminal section; belongs to the flavoprotein pyridine nucleotide cytochrome reductase family.</text>
</comment>
<keyword evidence="13" id="KW-1185">Reference proteome</keyword>
<dbReference type="FunCoup" id="A0A0C2SYL7">
    <property type="interactions" value="463"/>
</dbReference>
<dbReference type="GO" id="GO:0016226">
    <property type="term" value="P:iron-sulfur cluster assembly"/>
    <property type="evidence" value="ECO:0007669"/>
    <property type="project" value="UniProtKB-UniRule"/>
</dbReference>
<feature type="domain" description="FAD-binding FR-type" evidence="11">
    <location>
        <begin position="197"/>
        <end position="416"/>
    </location>
</feature>
<evidence type="ECO:0000256" key="7">
    <source>
        <dbReference type="ARBA" id="ARBA00022857"/>
    </source>
</evidence>
<dbReference type="Gene3D" id="3.40.50.360">
    <property type="match status" value="1"/>
</dbReference>
<evidence type="ECO:0000259" key="10">
    <source>
        <dbReference type="PROSITE" id="PS50902"/>
    </source>
</evidence>
<feature type="binding site" evidence="9">
    <location>
        <begin position="485"/>
        <end position="486"/>
    </location>
    <ligand>
        <name>NADP(+)</name>
        <dbReference type="ChEBI" id="CHEBI:58349"/>
    </ligand>
</feature>
<keyword evidence="5 9" id="KW-0288">FMN</keyword>
<dbReference type="InterPro" id="IPR001433">
    <property type="entry name" value="OxRdtase_FAD/NAD-bd"/>
</dbReference>
<dbReference type="GO" id="GO:0005739">
    <property type="term" value="C:mitochondrion"/>
    <property type="evidence" value="ECO:0007669"/>
    <property type="project" value="UniProtKB-SubCell"/>
</dbReference>
<feature type="binding site" evidence="9">
    <location>
        <begin position="60"/>
        <end position="63"/>
    </location>
    <ligand>
        <name>FMN</name>
        <dbReference type="ChEBI" id="CHEBI:58210"/>
    </ligand>
</feature>
<dbReference type="InterPro" id="IPR003097">
    <property type="entry name" value="CysJ-like_FAD-binding"/>
</dbReference>
<feature type="domain" description="Flavodoxin-like" evidence="10">
    <location>
        <begin position="7"/>
        <end position="151"/>
    </location>
</feature>
<dbReference type="OrthoDB" id="1856718at2759"/>
<dbReference type="EMBL" id="KN818319">
    <property type="protein sequence ID" value="KIL59244.1"/>
    <property type="molecule type" value="Genomic_DNA"/>
</dbReference>
<feature type="binding site" evidence="9">
    <location>
        <begin position="13"/>
        <end position="18"/>
    </location>
    <ligand>
        <name>FMN</name>
        <dbReference type="ChEBI" id="CHEBI:58210"/>
    </ligand>
</feature>
<dbReference type="InterPro" id="IPR029039">
    <property type="entry name" value="Flavoprotein-like_sf"/>
</dbReference>
<dbReference type="GO" id="GO:0050660">
    <property type="term" value="F:flavin adenine dinucleotide binding"/>
    <property type="evidence" value="ECO:0007669"/>
    <property type="project" value="UniProtKB-UniRule"/>
</dbReference>
<evidence type="ECO:0000259" key="11">
    <source>
        <dbReference type="PROSITE" id="PS51384"/>
    </source>
</evidence>
<keyword evidence="4 9" id="KW-0285">Flavoprotein</keyword>
<evidence type="ECO:0000256" key="5">
    <source>
        <dbReference type="ARBA" id="ARBA00022643"/>
    </source>
</evidence>
<dbReference type="GO" id="GO:0016651">
    <property type="term" value="F:oxidoreductase activity, acting on NAD(P)H"/>
    <property type="evidence" value="ECO:0007669"/>
    <property type="project" value="UniProtKB-UniRule"/>
</dbReference>
<evidence type="ECO:0000313" key="13">
    <source>
        <dbReference type="Proteomes" id="UP000054549"/>
    </source>
</evidence>
<evidence type="ECO:0000256" key="9">
    <source>
        <dbReference type="HAMAP-Rule" id="MF_03178"/>
    </source>
</evidence>
<keyword evidence="6 9" id="KW-0274">FAD</keyword>
<evidence type="ECO:0000256" key="6">
    <source>
        <dbReference type="ARBA" id="ARBA00022827"/>
    </source>
</evidence>
<dbReference type="PRINTS" id="PR00369">
    <property type="entry name" value="FLAVODOXIN"/>
</dbReference>
<reference evidence="12 13" key="1">
    <citation type="submission" date="2014-04" db="EMBL/GenBank/DDBJ databases">
        <title>Evolutionary Origins and Diversification of the Mycorrhizal Mutualists.</title>
        <authorList>
            <consortium name="DOE Joint Genome Institute"/>
            <consortium name="Mycorrhizal Genomics Consortium"/>
            <person name="Kohler A."/>
            <person name="Kuo A."/>
            <person name="Nagy L.G."/>
            <person name="Floudas D."/>
            <person name="Copeland A."/>
            <person name="Barry K.W."/>
            <person name="Cichocki N."/>
            <person name="Veneault-Fourrey C."/>
            <person name="LaButti K."/>
            <person name="Lindquist E.A."/>
            <person name="Lipzen A."/>
            <person name="Lundell T."/>
            <person name="Morin E."/>
            <person name="Murat C."/>
            <person name="Riley R."/>
            <person name="Ohm R."/>
            <person name="Sun H."/>
            <person name="Tunlid A."/>
            <person name="Henrissat B."/>
            <person name="Grigoriev I.V."/>
            <person name="Hibbett D.S."/>
            <person name="Martin F."/>
        </authorList>
    </citation>
    <scope>NUCLEOTIDE SEQUENCE [LARGE SCALE GENOMIC DNA]</scope>
    <source>
        <strain evidence="12 13">Koide BX008</strain>
    </source>
</reference>
<dbReference type="STRING" id="946122.A0A0C2SYL7"/>